<keyword evidence="2" id="KW-1185">Reference proteome</keyword>
<proteinExistence type="predicted"/>
<evidence type="ECO:0000313" key="1">
    <source>
        <dbReference type="EMBL" id="GHG51864.1"/>
    </source>
</evidence>
<evidence type="ECO:0000313" key="2">
    <source>
        <dbReference type="Proteomes" id="UP000649955"/>
    </source>
</evidence>
<name>A0ABQ3KT84_9PSEU</name>
<gene>
    <name evidence="1" type="ORF">GCM10017567_88120</name>
</gene>
<organism evidence="1 2">
    <name type="scientific">Amycolatopsis bullii</name>
    <dbReference type="NCBI Taxonomy" id="941987"/>
    <lineage>
        <taxon>Bacteria</taxon>
        <taxon>Bacillati</taxon>
        <taxon>Actinomycetota</taxon>
        <taxon>Actinomycetes</taxon>
        <taxon>Pseudonocardiales</taxon>
        <taxon>Pseudonocardiaceae</taxon>
        <taxon>Amycolatopsis</taxon>
    </lineage>
</organism>
<dbReference type="Proteomes" id="UP000649955">
    <property type="component" value="Unassembled WGS sequence"/>
</dbReference>
<dbReference type="EMBL" id="BNAW01000115">
    <property type="protein sequence ID" value="GHG51864.1"/>
    <property type="molecule type" value="Genomic_DNA"/>
</dbReference>
<comment type="caution">
    <text evidence="1">The sequence shown here is derived from an EMBL/GenBank/DDBJ whole genome shotgun (WGS) entry which is preliminary data.</text>
</comment>
<sequence length="46" mass="4854">MGPSVEDLTVLGMVTCVSGTAWDGGPEWVRAPYAKAHCDCLFGVPE</sequence>
<protein>
    <submittedName>
        <fullName evidence="1">Uncharacterized protein</fullName>
    </submittedName>
</protein>
<reference evidence="2" key="1">
    <citation type="journal article" date="2019" name="Int. J. Syst. Evol. Microbiol.">
        <title>The Global Catalogue of Microorganisms (GCM) 10K type strain sequencing project: providing services to taxonomists for standard genome sequencing and annotation.</title>
        <authorList>
            <consortium name="The Broad Institute Genomics Platform"/>
            <consortium name="The Broad Institute Genome Sequencing Center for Infectious Disease"/>
            <person name="Wu L."/>
            <person name="Ma J."/>
        </authorList>
    </citation>
    <scope>NUCLEOTIDE SEQUENCE [LARGE SCALE GENOMIC DNA]</scope>
    <source>
        <strain evidence="2">CGMCC 4.7680</strain>
    </source>
</reference>
<accession>A0ABQ3KT84</accession>